<dbReference type="HOGENOM" id="CLU_468010_0_0_1"/>
<feature type="domain" description="NAD(P)-binding" evidence="11">
    <location>
        <begin position="242"/>
        <end position="567"/>
    </location>
</feature>
<feature type="compositionally biased region" description="Polar residues" evidence="10">
    <location>
        <begin position="1"/>
        <end position="12"/>
    </location>
</feature>
<dbReference type="AlphaFoldDB" id="A0A0D3C9K1"/>
<dbReference type="Gramene" id="Bo5g016650.1">
    <property type="protein sequence ID" value="Bo5g016650.1"/>
    <property type="gene ID" value="Bo5g016650"/>
</dbReference>
<evidence type="ECO:0000256" key="10">
    <source>
        <dbReference type="SAM" id="MobiDB-lite"/>
    </source>
</evidence>
<evidence type="ECO:0000256" key="4">
    <source>
        <dbReference type="ARBA" id="ARBA00007637"/>
    </source>
</evidence>
<keyword evidence="8" id="KW-0413">Isomerase</keyword>
<evidence type="ECO:0000259" key="11">
    <source>
        <dbReference type="Pfam" id="PF16363"/>
    </source>
</evidence>
<dbReference type="EnsemblPlants" id="Bo5g016650.1">
    <property type="protein sequence ID" value="Bo5g016650.1"/>
    <property type="gene ID" value="Bo5g016650"/>
</dbReference>
<keyword evidence="6" id="KW-0520">NAD</keyword>
<dbReference type="CDD" id="cd05247">
    <property type="entry name" value="UDP_G4E_1_SDR_e"/>
    <property type="match status" value="1"/>
</dbReference>
<dbReference type="PANTHER" id="PTHR43725:SF15">
    <property type="entry name" value="BIFUNCTIONAL UDP-GLUCOSE 4-EPIMERASE AND UDP-XYLOSE 4-EPIMERASE 1"/>
    <property type="match status" value="1"/>
</dbReference>
<dbReference type="FunFam" id="3.90.25.10:FF:000060">
    <property type="entry name" value="UDP-glucose 4-epimerase 4"/>
    <property type="match status" value="1"/>
</dbReference>
<dbReference type="Proteomes" id="UP000032141">
    <property type="component" value="Chromosome C5"/>
</dbReference>
<dbReference type="Gene3D" id="3.90.25.10">
    <property type="entry name" value="UDP-galactose 4-epimerase, domain 1"/>
    <property type="match status" value="1"/>
</dbReference>
<dbReference type="GO" id="GO:0003978">
    <property type="term" value="F:UDP-glucose 4-epimerase activity"/>
    <property type="evidence" value="ECO:0007669"/>
    <property type="project" value="UniProtKB-EC"/>
</dbReference>
<evidence type="ECO:0000256" key="9">
    <source>
        <dbReference type="ARBA" id="ARBA00023277"/>
    </source>
</evidence>
<dbReference type="NCBIfam" id="NF007956">
    <property type="entry name" value="PRK10675.1"/>
    <property type="match status" value="1"/>
</dbReference>
<dbReference type="OMA" id="IRYEMEF"/>
<dbReference type="STRING" id="109376.A0A0D3C9K1"/>
<dbReference type="GO" id="GO:0006012">
    <property type="term" value="P:galactose metabolic process"/>
    <property type="evidence" value="ECO:0007669"/>
    <property type="project" value="UniProtKB-KW"/>
</dbReference>
<dbReference type="eggNOG" id="KOG1371">
    <property type="taxonomic scope" value="Eukaryota"/>
</dbReference>
<dbReference type="NCBIfam" id="TIGR01179">
    <property type="entry name" value="galE"/>
    <property type="match status" value="1"/>
</dbReference>
<dbReference type="FunFam" id="3.40.50.720:FF:000040">
    <property type="entry name" value="UDP-glucose 4-epimerase"/>
    <property type="match status" value="1"/>
</dbReference>
<reference evidence="12 13" key="1">
    <citation type="journal article" date="2014" name="Genome Biol.">
        <title>Transcriptome and methylome profiling reveals relics of genome dominance in the mesopolyploid Brassica oleracea.</title>
        <authorList>
            <person name="Parkin I.A."/>
            <person name="Koh C."/>
            <person name="Tang H."/>
            <person name="Robinson S.J."/>
            <person name="Kagale S."/>
            <person name="Clarke W.E."/>
            <person name="Town C.D."/>
            <person name="Nixon J."/>
            <person name="Krishnakumar V."/>
            <person name="Bidwell S.L."/>
            <person name="Denoeud F."/>
            <person name="Belcram H."/>
            <person name="Links M.G."/>
            <person name="Just J."/>
            <person name="Clarke C."/>
            <person name="Bender T."/>
            <person name="Huebert T."/>
            <person name="Mason A.S."/>
            <person name="Pires J.C."/>
            <person name="Barker G."/>
            <person name="Moore J."/>
            <person name="Walley P.G."/>
            <person name="Manoli S."/>
            <person name="Batley J."/>
            <person name="Edwards D."/>
            <person name="Nelson M.N."/>
            <person name="Wang X."/>
            <person name="Paterson A.H."/>
            <person name="King G."/>
            <person name="Bancroft I."/>
            <person name="Chalhoub B."/>
            <person name="Sharpe A.G."/>
        </authorList>
    </citation>
    <scope>NUCLEOTIDE SEQUENCE</scope>
    <source>
        <strain evidence="12 13">cv. TO1000</strain>
    </source>
</reference>
<evidence type="ECO:0000256" key="3">
    <source>
        <dbReference type="ARBA" id="ARBA00004947"/>
    </source>
</evidence>
<protein>
    <recommendedName>
        <fullName evidence="5">UDP-glucose 4-epimerase</fullName>
        <ecNumber evidence="5">5.1.3.2</ecNumber>
    </recommendedName>
</protein>
<comment type="pathway">
    <text evidence="3">Carbohydrate metabolism; galactose metabolism.</text>
</comment>
<comment type="catalytic activity">
    <reaction evidence="1">
        <text>UDP-alpha-D-glucose = UDP-alpha-D-galactose</text>
        <dbReference type="Rhea" id="RHEA:22168"/>
        <dbReference type="ChEBI" id="CHEBI:58885"/>
        <dbReference type="ChEBI" id="CHEBI:66914"/>
        <dbReference type="EC" id="5.1.3.2"/>
    </reaction>
</comment>
<evidence type="ECO:0000313" key="12">
    <source>
        <dbReference type="EnsemblPlants" id="Bo5g016650.1"/>
    </source>
</evidence>
<dbReference type="InterPro" id="IPR016040">
    <property type="entry name" value="NAD(P)-bd_dom"/>
</dbReference>
<comment type="cofactor">
    <cofactor evidence="2">
        <name>NAD(+)</name>
        <dbReference type="ChEBI" id="CHEBI:57540"/>
    </cofactor>
</comment>
<dbReference type="InterPro" id="IPR036291">
    <property type="entry name" value="NAD(P)-bd_dom_sf"/>
</dbReference>
<evidence type="ECO:0000256" key="6">
    <source>
        <dbReference type="ARBA" id="ARBA00023027"/>
    </source>
</evidence>
<keyword evidence="9" id="KW-0119">Carbohydrate metabolism</keyword>
<sequence>MATSGSSHGPSTDQPPPSLPNSGSAAGVCIMSNAWKDEQDPSLISFISAFLGSNSFRLNFVSISPDLIFNCGGVSIAFVFVTKWDDCCNVGSIFNRVKRLKAQFARLYVVATLSTKEQDDSFMRSYFHFSIRYEMEFGKPAFVLVTDPEMGFEKIVKISTSRGMCKQQKVASKVKVELYLAIGSIEAAAKTSKEDILANTDLSSDKADSLSRDSLKVQKVSILFSKLLEFVEMGSSVEQNILVTGGAGFIGTHTVVQLLKEGFKVSIIDNLDNSVIEAVDRVRELVGPDLSNKLEFNLGDLRNKGDIEKLFSKQRFDAVIHFAGLKAVGESVGNPRRYFDNNLVGTINLYEAMAKYHCKMMVFSSSATVYGQPEKIPCVEDFELKAMNPYGRTKLFLEEIARDIHAAEPEWRIVLLRYFNPVGAHESGRIGEDPKGIPNNLMPYIQQVAVGRLPELNVYGHDYPTEDGSAVRDYIHVMDLADGHIAALRKLFADPKIGCTAYNLGTGRGTSVLEMVAAFEKASGKKIPIKLCPRRAGDATAVYASTERAEKELGWKAKYGVDEMCRDQWNWANNNPWGYQKKL</sequence>
<evidence type="ECO:0000256" key="1">
    <source>
        <dbReference type="ARBA" id="ARBA00000083"/>
    </source>
</evidence>
<evidence type="ECO:0000256" key="2">
    <source>
        <dbReference type="ARBA" id="ARBA00001911"/>
    </source>
</evidence>
<accession>A0A0D3C9K1</accession>
<proteinExistence type="inferred from homology"/>
<dbReference type="GO" id="GO:0005829">
    <property type="term" value="C:cytosol"/>
    <property type="evidence" value="ECO:0007669"/>
    <property type="project" value="TreeGrafter"/>
</dbReference>
<dbReference type="Gene3D" id="3.40.50.720">
    <property type="entry name" value="NAD(P)-binding Rossmann-like Domain"/>
    <property type="match status" value="1"/>
</dbReference>
<comment type="similarity">
    <text evidence="4">Belongs to the NAD(P)-dependent epimerase/dehydratase family.</text>
</comment>
<organism evidence="12 13">
    <name type="scientific">Brassica oleracea var. oleracea</name>
    <dbReference type="NCBI Taxonomy" id="109376"/>
    <lineage>
        <taxon>Eukaryota</taxon>
        <taxon>Viridiplantae</taxon>
        <taxon>Streptophyta</taxon>
        <taxon>Embryophyta</taxon>
        <taxon>Tracheophyta</taxon>
        <taxon>Spermatophyta</taxon>
        <taxon>Magnoliopsida</taxon>
        <taxon>eudicotyledons</taxon>
        <taxon>Gunneridae</taxon>
        <taxon>Pentapetalae</taxon>
        <taxon>rosids</taxon>
        <taxon>malvids</taxon>
        <taxon>Brassicales</taxon>
        <taxon>Brassicaceae</taxon>
        <taxon>Brassiceae</taxon>
        <taxon>Brassica</taxon>
    </lineage>
</organism>
<reference evidence="12" key="2">
    <citation type="submission" date="2015-03" db="UniProtKB">
        <authorList>
            <consortium name="EnsemblPlants"/>
        </authorList>
    </citation>
    <scope>IDENTIFICATION</scope>
</reference>
<name>A0A0D3C9K1_BRAOL</name>
<dbReference type="SUPFAM" id="SSF51735">
    <property type="entry name" value="NAD(P)-binding Rossmann-fold domains"/>
    <property type="match status" value="1"/>
</dbReference>
<dbReference type="PANTHER" id="PTHR43725">
    <property type="entry name" value="UDP-GLUCOSE 4-EPIMERASE"/>
    <property type="match status" value="1"/>
</dbReference>
<evidence type="ECO:0000256" key="8">
    <source>
        <dbReference type="ARBA" id="ARBA00023235"/>
    </source>
</evidence>
<evidence type="ECO:0000256" key="7">
    <source>
        <dbReference type="ARBA" id="ARBA00023144"/>
    </source>
</evidence>
<evidence type="ECO:0000256" key="5">
    <source>
        <dbReference type="ARBA" id="ARBA00013189"/>
    </source>
</evidence>
<feature type="region of interest" description="Disordered" evidence="10">
    <location>
        <begin position="1"/>
        <end position="23"/>
    </location>
</feature>
<keyword evidence="13" id="KW-1185">Reference proteome</keyword>
<keyword evidence="7" id="KW-0299">Galactose metabolism</keyword>
<dbReference type="Pfam" id="PF16363">
    <property type="entry name" value="GDP_Man_Dehyd"/>
    <property type="match status" value="1"/>
</dbReference>
<dbReference type="EC" id="5.1.3.2" evidence="5"/>
<dbReference type="InterPro" id="IPR005886">
    <property type="entry name" value="UDP_G4E"/>
</dbReference>
<evidence type="ECO:0000313" key="13">
    <source>
        <dbReference type="Proteomes" id="UP000032141"/>
    </source>
</evidence>